<comment type="caution">
    <text evidence="2">The sequence shown here is derived from an EMBL/GenBank/DDBJ whole genome shotgun (WGS) entry which is preliminary data.</text>
</comment>
<evidence type="ECO:0000313" key="3">
    <source>
        <dbReference type="Proteomes" id="UP000680638"/>
    </source>
</evidence>
<protein>
    <submittedName>
        <fullName evidence="2">Uncharacterized protein</fullName>
    </submittedName>
</protein>
<keyword evidence="1" id="KW-0732">Signal</keyword>
<dbReference type="Proteomes" id="UP000680638">
    <property type="component" value="Unassembled WGS sequence"/>
</dbReference>
<evidence type="ECO:0000256" key="1">
    <source>
        <dbReference type="SAM" id="SignalP"/>
    </source>
</evidence>
<gene>
    <name evidence="2" type="ORF">J21TS3_52180</name>
</gene>
<organism evidence="2 3">
    <name type="scientific">Paenibacillus cookii</name>
    <dbReference type="NCBI Taxonomy" id="157839"/>
    <lineage>
        <taxon>Bacteria</taxon>
        <taxon>Bacillati</taxon>
        <taxon>Bacillota</taxon>
        <taxon>Bacilli</taxon>
        <taxon>Bacillales</taxon>
        <taxon>Paenibacillaceae</taxon>
        <taxon>Paenibacillus</taxon>
    </lineage>
</organism>
<feature type="signal peptide" evidence="1">
    <location>
        <begin position="1"/>
        <end position="29"/>
    </location>
</feature>
<evidence type="ECO:0000313" key="2">
    <source>
        <dbReference type="EMBL" id="GIO70397.1"/>
    </source>
</evidence>
<dbReference type="EMBL" id="BORW01000064">
    <property type="protein sequence ID" value="GIO70397.1"/>
    <property type="molecule type" value="Genomic_DNA"/>
</dbReference>
<name>A0ABQ4M4J8_9BACL</name>
<sequence>MKKSNVRKLLTMTVAVSALSMLLATGAGAESYAADNTATSSAVTEPGALTPPPPETLNSLSINGNYLYLAGGNANISAIGNGKLSVNADTTATTVVDVIKADVTLQRFTGTGWVNVNSTLFSKNSSDFVVGDAVFTGVKGFYYRVACIHSINKNGVFEQSIEYTSSVLAY</sequence>
<feature type="chain" id="PRO_5046459297" evidence="1">
    <location>
        <begin position="30"/>
        <end position="170"/>
    </location>
</feature>
<accession>A0ABQ4M4J8</accession>
<dbReference type="RefSeq" id="WP_156124737.1">
    <property type="nucleotide sequence ID" value="NZ_BORW01000064.1"/>
</dbReference>
<keyword evidence="3" id="KW-1185">Reference proteome</keyword>
<reference evidence="2 3" key="1">
    <citation type="submission" date="2021-03" db="EMBL/GenBank/DDBJ databases">
        <title>Antimicrobial resistance genes in bacteria isolated from Japanese honey, and their potential for conferring macrolide and lincosamide resistance in the American foulbrood pathogen Paenibacillus larvae.</title>
        <authorList>
            <person name="Okamoto M."/>
            <person name="Kumagai M."/>
            <person name="Kanamori H."/>
            <person name="Takamatsu D."/>
        </authorList>
    </citation>
    <scope>NUCLEOTIDE SEQUENCE [LARGE SCALE GENOMIC DNA]</scope>
    <source>
        <strain evidence="2 3">J21TS3</strain>
    </source>
</reference>
<proteinExistence type="predicted"/>